<keyword evidence="2" id="KW-0378">Hydrolase</keyword>
<sequence length="422" mass="47636">MKKAIILAIILILLFNFTFSEEIFNDSVDIRFQNICSDHFCEDITTNQVDFEISPFEEVKIYGTFKNRSESKSHFTILNNNKLVYDENVGAGKEIKFDFVVQKGILIGEGISKERIVKKEININFIPVDKHTTSDFQTLLLISLIFFIIAAAVGILIRNKFSGKQREEYKYKKQIKIMGSVFSAIFILFIWLAFATRIPPEGIMAAVLLNFGFAIILFSFFYFISQKMIEQKKNSAFLTAGLVAAAISFFVNTSIHYALGINFVTEFGSAIGVAPIVEEAAKGLLLIILLLLFKIKSPRKGFFFGAIVGLGFAVLENVFYSVNYFTFNSTLIIEQLSLIIFRTILPAHMFFTGMTGLLFLLFSQRIKNKPICIFASLGLGIVMHSIFNLFASVFPYILFFLVALLIAGLYVFARVDLNSLEI</sequence>
<feature type="transmembrane region" description="Helical" evidence="1">
    <location>
        <begin position="340"/>
        <end position="363"/>
    </location>
</feature>
<dbReference type="EMBL" id="JABJNZ010000066">
    <property type="protein sequence ID" value="MBT4870979.1"/>
    <property type="molecule type" value="Genomic_DNA"/>
</dbReference>
<keyword evidence="2" id="KW-0645">Protease</keyword>
<dbReference type="PANTHER" id="PTHR36844">
    <property type="entry name" value="PROTEASE PRSW"/>
    <property type="match status" value="1"/>
</dbReference>
<feature type="transmembrane region" description="Helical" evidence="1">
    <location>
        <begin position="271"/>
        <end position="293"/>
    </location>
</feature>
<accession>A0A8T5GGB2</accession>
<reference evidence="2" key="1">
    <citation type="journal article" date="2021" name="ISME J.">
        <title>Mercury methylation by metabolically versatile and cosmopolitan marine bacteria.</title>
        <authorList>
            <person name="Lin H."/>
            <person name="Ascher D.B."/>
            <person name="Myung Y."/>
            <person name="Lamborg C.H."/>
            <person name="Hallam S.J."/>
            <person name="Gionfriddo C.M."/>
            <person name="Holt K.E."/>
            <person name="Moreau J.W."/>
        </authorList>
    </citation>
    <scope>NUCLEOTIDE SEQUENCE</scope>
    <source>
        <strain evidence="2">SI075_bin30</strain>
    </source>
</reference>
<feature type="transmembrane region" description="Helical" evidence="1">
    <location>
        <begin position="393"/>
        <end position="413"/>
    </location>
</feature>
<feature type="transmembrane region" description="Helical" evidence="1">
    <location>
        <begin position="177"/>
        <end position="196"/>
    </location>
</feature>
<dbReference type="Pfam" id="PF13367">
    <property type="entry name" value="PrsW-protease"/>
    <property type="match status" value="1"/>
</dbReference>
<dbReference type="PANTHER" id="PTHR36844:SF1">
    <property type="entry name" value="PROTEASE PRSW"/>
    <property type="match status" value="1"/>
</dbReference>
<evidence type="ECO:0000256" key="1">
    <source>
        <dbReference type="SAM" id="Phobius"/>
    </source>
</evidence>
<keyword evidence="1" id="KW-0812">Transmembrane</keyword>
<comment type="caution">
    <text evidence="2">The sequence shown here is derived from an EMBL/GenBank/DDBJ whole genome shotgun (WGS) entry which is preliminary data.</text>
</comment>
<protein>
    <submittedName>
        <fullName evidence="2">PrsW family intramembrane metalloprotease</fullName>
    </submittedName>
</protein>
<keyword evidence="1" id="KW-1133">Transmembrane helix</keyword>
<name>A0A8T5GGB2_9ARCH</name>
<proteinExistence type="predicted"/>
<dbReference type="Proteomes" id="UP000722459">
    <property type="component" value="Unassembled WGS sequence"/>
</dbReference>
<gene>
    <name evidence="2" type="ORF">HON47_05380</name>
</gene>
<keyword evidence="2" id="KW-0482">Metalloprotease</keyword>
<feature type="transmembrane region" description="Helical" evidence="1">
    <location>
        <begin position="202"/>
        <end position="224"/>
    </location>
</feature>
<feature type="transmembrane region" description="Helical" evidence="1">
    <location>
        <begin position="370"/>
        <end position="387"/>
    </location>
</feature>
<keyword evidence="1" id="KW-0472">Membrane</keyword>
<feature type="transmembrane region" description="Helical" evidence="1">
    <location>
        <begin position="236"/>
        <end position="259"/>
    </location>
</feature>
<evidence type="ECO:0000313" key="2">
    <source>
        <dbReference type="EMBL" id="MBT4870979.1"/>
    </source>
</evidence>
<evidence type="ECO:0000313" key="3">
    <source>
        <dbReference type="Proteomes" id="UP000722459"/>
    </source>
</evidence>
<dbReference type="InterPro" id="IPR026898">
    <property type="entry name" value="PrsW"/>
</dbReference>
<dbReference type="GO" id="GO:0008237">
    <property type="term" value="F:metallopeptidase activity"/>
    <property type="evidence" value="ECO:0007669"/>
    <property type="project" value="UniProtKB-KW"/>
</dbReference>
<organism evidence="2 3">
    <name type="scientific">Candidatus Iainarchaeum sp</name>
    <dbReference type="NCBI Taxonomy" id="3101447"/>
    <lineage>
        <taxon>Archaea</taxon>
        <taxon>Candidatus Iainarchaeota</taxon>
        <taxon>Candidatus Iainarchaeia</taxon>
        <taxon>Candidatus Iainarchaeales</taxon>
        <taxon>Candidatus Iainarchaeaceae</taxon>
        <taxon>Candidatus Iainarchaeum</taxon>
    </lineage>
</organism>
<feature type="transmembrane region" description="Helical" evidence="1">
    <location>
        <begin position="136"/>
        <end position="157"/>
    </location>
</feature>
<feature type="transmembrane region" description="Helical" evidence="1">
    <location>
        <begin position="302"/>
        <end position="320"/>
    </location>
</feature>
<dbReference type="AlphaFoldDB" id="A0A8T5GGB2"/>